<dbReference type="AlphaFoldDB" id="A0A162Y0S7"/>
<dbReference type="EMBL" id="KV440974">
    <property type="protein sequence ID" value="OAD77655.1"/>
    <property type="molecule type" value="Genomic_DNA"/>
</dbReference>
<dbReference type="OrthoDB" id="5541797at2759"/>
<name>A0A162Y0S7_PHYB8</name>
<dbReference type="RefSeq" id="XP_018295695.1">
    <property type="nucleotide sequence ID" value="XM_018440694.1"/>
</dbReference>
<evidence type="ECO:0000313" key="1">
    <source>
        <dbReference type="EMBL" id="OAD77655.1"/>
    </source>
</evidence>
<dbReference type="Gene3D" id="3.30.70.330">
    <property type="match status" value="1"/>
</dbReference>
<evidence type="ECO:0008006" key="3">
    <source>
        <dbReference type="Google" id="ProtNLM"/>
    </source>
</evidence>
<keyword evidence="2" id="KW-1185">Reference proteome</keyword>
<gene>
    <name evidence="1" type="ORF">PHYBLDRAFT_60784</name>
</gene>
<dbReference type="Proteomes" id="UP000077315">
    <property type="component" value="Unassembled WGS sequence"/>
</dbReference>
<dbReference type="GO" id="GO:0003676">
    <property type="term" value="F:nucleic acid binding"/>
    <property type="evidence" value="ECO:0007669"/>
    <property type="project" value="InterPro"/>
</dbReference>
<accession>A0A162Y0S7</accession>
<dbReference type="GeneID" id="29001600"/>
<dbReference type="InterPro" id="IPR035979">
    <property type="entry name" value="RBD_domain_sf"/>
</dbReference>
<dbReference type="SUPFAM" id="SSF54928">
    <property type="entry name" value="RNA-binding domain, RBD"/>
    <property type="match status" value="1"/>
</dbReference>
<dbReference type="VEuPathDB" id="FungiDB:PHYBLDRAFT_60784"/>
<organism evidence="1 2">
    <name type="scientific">Phycomyces blakesleeanus (strain ATCC 8743b / DSM 1359 / FGSC 10004 / NBRC 33097 / NRRL 1555)</name>
    <dbReference type="NCBI Taxonomy" id="763407"/>
    <lineage>
        <taxon>Eukaryota</taxon>
        <taxon>Fungi</taxon>
        <taxon>Fungi incertae sedis</taxon>
        <taxon>Mucoromycota</taxon>
        <taxon>Mucoromycotina</taxon>
        <taxon>Mucoromycetes</taxon>
        <taxon>Mucorales</taxon>
        <taxon>Phycomycetaceae</taxon>
        <taxon>Phycomyces</taxon>
    </lineage>
</organism>
<sequence length="278" mass="31300">MFNRTLAVAARQTAQTVRIAPRCLYSVQATGETRLPDTRRHDNRRKDFAGNLIKKFTGKSFLVRRANEPNESMVPTTLVRIDYLPSTATAEDIRKLVREATQKNGENIKEVVFCRTPTFHFKGRCLVHLNNTEDAASLVKYAHRRLLAGKVLNAGFGGEGNEDNVSSLLAESRTRELGSVADGTNYSGRAVEIVGFPLRSTVDHVSGKLRFKNVFPIEGVDQNLVELKTAERSSVSKFLVKFATEAEAWRCVRTFHNTRHVLRASHTYEFELRVSVVY</sequence>
<dbReference type="InterPro" id="IPR012677">
    <property type="entry name" value="Nucleotide-bd_a/b_plait_sf"/>
</dbReference>
<dbReference type="InParanoid" id="A0A162Y0S7"/>
<reference evidence="2" key="1">
    <citation type="submission" date="2015-06" db="EMBL/GenBank/DDBJ databases">
        <title>Expansion of signal transduction pathways in fungi by whole-genome duplication.</title>
        <authorList>
            <consortium name="DOE Joint Genome Institute"/>
            <person name="Corrochano L.M."/>
            <person name="Kuo A."/>
            <person name="Marcet-Houben M."/>
            <person name="Polaino S."/>
            <person name="Salamov A."/>
            <person name="Villalobos J.M."/>
            <person name="Alvarez M.I."/>
            <person name="Avalos J."/>
            <person name="Benito E.P."/>
            <person name="Benoit I."/>
            <person name="Burger G."/>
            <person name="Camino L.P."/>
            <person name="Canovas D."/>
            <person name="Cerda-Olmedo E."/>
            <person name="Cheng J.-F."/>
            <person name="Dominguez A."/>
            <person name="Elias M."/>
            <person name="Eslava A.P."/>
            <person name="Glaser F."/>
            <person name="Grimwood J."/>
            <person name="Gutierrez G."/>
            <person name="Heitman J."/>
            <person name="Henrissat B."/>
            <person name="Iturriaga E.A."/>
            <person name="Lang B.F."/>
            <person name="Lavin J.L."/>
            <person name="Lee S."/>
            <person name="Li W."/>
            <person name="Lindquist E."/>
            <person name="Lopez-Garcia S."/>
            <person name="Luque E.M."/>
            <person name="Marcos A.T."/>
            <person name="Martin J."/>
            <person name="McCluskey K."/>
            <person name="Medina H.R."/>
            <person name="Miralles-Duran A."/>
            <person name="Miyazaki A."/>
            <person name="Munoz-Torres E."/>
            <person name="Oguiza J.A."/>
            <person name="Ohm R."/>
            <person name="Olmedo M."/>
            <person name="Orejas M."/>
            <person name="Ortiz-Castellanos L."/>
            <person name="Pisabarro A.G."/>
            <person name="Rodriguez-Romero J."/>
            <person name="Ruiz-Herrera J."/>
            <person name="Ruiz-Vazquez R."/>
            <person name="Sanz C."/>
            <person name="Schackwitz W."/>
            <person name="Schmutz J."/>
            <person name="Shahriari M."/>
            <person name="Shelest E."/>
            <person name="Silva-Franco F."/>
            <person name="Soanes D."/>
            <person name="Syed K."/>
            <person name="Tagua V.G."/>
            <person name="Talbot N.J."/>
            <person name="Thon M."/>
            <person name="De vries R.P."/>
            <person name="Wiebenga A."/>
            <person name="Yadav J.S."/>
            <person name="Braun E.L."/>
            <person name="Baker S."/>
            <person name="Garre V."/>
            <person name="Horwitz B."/>
            <person name="Torres-Martinez S."/>
            <person name="Idnurm A."/>
            <person name="Herrera-Estrella A."/>
            <person name="Gabaldon T."/>
            <person name="Grigoriev I.V."/>
        </authorList>
    </citation>
    <scope>NUCLEOTIDE SEQUENCE [LARGE SCALE GENOMIC DNA]</scope>
    <source>
        <strain evidence="2">NRRL 1555(-)</strain>
    </source>
</reference>
<protein>
    <recommendedName>
        <fullName evidence="3">RRM domain-containing protein</fullName>
    </recommendedName>
</protein>
<proteinExistence type="predicted"/>
<evidence type="ECO:0000313" key="2">
    <source>
        <dbReference type="Proteomes" id="UP000077315"/>
    </source>
</evidence>